<reference evidence="2 3" key="1">
    <citation type="submission" date="2017-04" db="EMBL/GenBank/DDBJ databases">
        <title>Novel microbial lineages endemic to geothermal iron-oxide mats fill important gaps in the evolutionary history of Archaea.</title>
        <authorList>
            <person name="Jay Z.J."/>
            <person name="Beam J.P."/>
            <person name="Dlakic M."/>
            <person name="Rusch D.B."/>
            <person name="Kozubal M.A."/>
            <person name="Inskeep W.P."/>
        </authorList>
    </citation>
    <scope>NUCLEOTIDE SEQUENCE [LARGE SCALE GENOMIC DNA]</scope>
    <source>
        <strain evidence="2">BE_D</strain>
    </source>
</reference>
<dbReference type="Proteomes" id="UP000242015">
    <property type="component" value="Unassembled WGS sequence"/>
</dbReference>
<dbReference type="InterPro" id="IPR002052">
    <property type="entry name" value="DNA_methylase_N6_adenine_CS"/>
</dbReference>
<dbReference type="InterPro" id="IPR029063">
    <property type="entry name" value="SAM-dependent_MTases_sf"/>
</dbReference>
<dbReference type="GO" id="GO:0008168">
    <property type="term" value="F:methyltransferase activity"/>
    <property type="evidence" value="ECO:0007669"/>
    <property type="project" value="InterPro"/>
</dbReference>
<protein>
    <recommendedName>
        <fullName evidence="1">DUF1156 domain-containing protein</fullName>
    </recommendedName>
</protein>
<evidence type="ECO:0000313" key="3">
    <source>
        <dbReference type="Proteomes" id="UP000242015"/>
    </source>
</evidence>
<dbReference type="Gene3D" id="3.40.50.150">
    <property type="entry name" value="Vaccinia Virus protein VP39"/>
    <property type="match status" value="1"/>
</dbReference>
<dbReference type="SUPFAM" id="SSF53335">
    <property type="entry name" value="S-adenosyl-L-methionine-dependent methyltransferases"/>
    <property type="match status" value="2"/>
</dbReference>
<dbReference type="GO" id="GO:0032259">
    <property type="term" value="P:methylation"/>
    <property type="evidence" value="ECO:0007669"/>
    <property type="project" value="InterPro"/>
</dbReference>
<dbReference type="EMBL" id="NEXF01000738">
    <property type="protein sequence ID" value="PSO03761.1"/>
    <property type="molecule type" value="Genomic_DNA"/>
</dbReference>
<accession>A0A2R6BYR9</accession>
<feature type="domain" description="DUF1156" evidence="1">
    <location>
        <begin position="10"/>
        <end position="55"/>
    </location>
</feature>
<evidence type="ECO:0000313" key="2">
    <source>
        <dbReference type="EMBL" id="PSO03761.1"/>
    </source>
</evidence>
<organism evidence="2 3">
    <name type="scientific">Candidatus Marsarchaeota G2 archaeon BE_D</name>
    <dbReference type="NCBI Taxonomy" id="1978158"/>
    <lineage>
        <taxon>Archaea</taxon>
        <taxon>Candidatus Marsarchaeota</taxon>
        <taxon>Candidatus Marsarchaeota group 2</taxon>
    </lineage>
</organism>
<dbReference type="AlphaFoldDB" id="A0A2R6BYR9"/>
<proteinExistence type="predicted"/>
<name>A0A2R6BYR9_9ARCH</name>
<comment type="caution">
    <text evidence="2">The sequence shown here is derived from an EMBL/GenBank/DDBJ whole genome shotgun (WGS) entry which is preliminary data.</text>
</comment>
<sequence>MPETLLEKGIPTRTLNELAKKEKLGRPPISEFHYWWTRKPLITSRAVLLSALSDTLSAKELGALIGLDGNGRVKPAFYDEPWKRAPAYRLVLARARELYGEQLKVYDPFAGSGMIGFEALRLGLSVELSDYNPVAYLIMKATIEYPKKYGVKLADDVEKEGKRIIEEMRKELGEFYPKHGGREVKAYIWAWAVKCPTCGKVTPLVNDWRLSEEEYLAHSVVNGELRFEVKKGKPPEGNVVRGEGRCLFCDMIIRNEDIARDIRENKREILLALALEGKEFSADVEEHMEAFKKASEHLKQRMDELAPYIPGEEVPDEVRSSRYLLYWRDLFNDRQLLVLATLAKKVKETAERYRRERGEEYGRAVSAALAAWVAKHVDYNCRATHWHSGNFQIGDALASRGISVMWKHAETNPLVKFSGSLSGMLNDVVDALRFSAEKLSGTSGSVEIRLASALSPPAAAGKYSLIVTDPPYYDDVAYGELSEFFYVWERRILEGFFPEAFSASHVDVSESIDACGDRSPDTFYSRLEAALTNLYSALEDDGLLVLFFAHRSMDVWMSVADSL</sequence>
<dbReference type="GO" id="GO:0003676">
    <property type="term" value="F:nucleic acid binding"/>
    <property type="evidence" value="ECO:0007669"/>
    <property type="project" value="InterPro"/>
</dbReference>
<gene>
    <name evidence="2" type="ORF">B9Q04_19880</name>
</gene>
<dbReference type="PROSITE" id="PS00092">
    <property type="entry name" value="N6_MTASE"/>
    <property type="match status" value="1"/>
</dbReference>
<feature type="non-terminal residue" evidence="2">
    <location>
        <position position="563"/>
    </location>
</feature>
<dbReference type="Pfam" id="PF06634">
    <property type="entry name" value="DUF1156"/>
    <property type="match status" value="1"/>
</dbReference>
<dbReference type="InterPro" id="IPR009537">
    <property type="entry name" value="DUF1156"/>
</dbReference>
<evidence type="ECO:0000259" key="1">
    <source>
        <dbReference type="Pfam" id="PF06634"/>
    </source>
</evidence>